<sequence length="150" mass="15629">MSAQTLFLYDQLAQLRSTTSPSATDFSTSDSGSGEGYATGIPVCPSPSTPVTLSAPVPTSSANSIDTASGAPQSPMKAPPESDTSTPAKITVNAPTQSSGQHSPQYVADFQPSPSAARHRSTAIFAPMLLTQNYQPQFSVYQLHTDPPLV</sequence>
<evidence type="ECO:0000313" key="3">
    <source>
        <dbReference type="Proteomes" id="UP001153069"/>
    </source>
</evidence>
<comment type="caution">
    <text evidence="2">The sequence shown here is derived from an EMBL/GenBank/DDBJ whole genome shotgun (WGS) entry which is preliminary data.</text>
</comment>
<proteinExistence type="predicted"/>
<feature type="compositionally biased region" description="Polar residues" evidence="1">
    <location>
        <begin position="82"/>
        <end position="104"/>
    </location>
</feature>
<evidence type="ECO:0000313" key="2">
    <source>
        <dbReference type="EMBL" id="CAB9531588.1"/>
    </source>
</evidence>
<reference evidence="2" key="1">
    <citation type="submission" date="2020-06" db="EMBL/GenBank/DDBJ databases">
        <authorList>
            <consortium name="Plant Systems Biology data submission"/>
        </authorList>
    </citation>
    <scope>NUCLEOTIDE SEQUENCE</scope>
    <source>
        <strain evidence="2">D6</strain>
    </source>
</reference>
<evidence type="ECO:0000256" key="1">
    <source>
        <dbReference type="SAM" id="MobiDB-lite"/>
    </source>
</evidence>
<organism evidence="2 3">
    <name type="scientific">Seminavis robusta</name>
    <dbReference type="NCBI Taxonomy" id="568900"/>
    <lineage>
        <taxon>Eukaryota</taxon>
        <taxon>Sar</taxon>
        <taxon>Stramenopiles</taxon>
        <taxon>Ochrophyta</taxon>
        <taxon>Bacillariophyta</taxon>
        <taxon>Bacillariophyceae</taxon>
        <taxon>Bacillariophycidae</taxon>
        <taxon>Naviculales</taxon>
        <taxon>Naviculaceae</taxon>
        <taxon>Seminavis</taxon>
    </lineage>
</organism>
<feature type="compositionally biased region" description="Polar residues" evidence="1">
    <location>
        <begin position="17"/>
        <end position="32"/>
    </location>
</feature>
<keyword evidence="3" id="KW-1185">Reference proteome</keyword>
<feature type="region of interest" description="Disordered" evidence="1">
    <location>
        <begin position="17"/>
        <end position="119"/>
    </location>
</feature>
<accession>A0A9N8F2Q8</accession>
<dbReference type="AlphaFoldDB" id="A0A9N8F2Q8"/>
<gene>
    <name evidence="2" type="ORF">SEMRO_3703_G350500.1</name>
</gene>
<protein>
    <submittedName>
        <fullName evidence="2">Uncharacterized protein</fullName>
    </submittedName>
</protein>
<dbReference type="Proteomes" id="UP001153069">
    <property type="component" value="Unassembled WGS sequence"/>
</dbReference>
<name>A0A9N8F2Q8_9STRA</name>
<feature type="compositionally biased region" description="Polar residues" evidence="1">
    <location>
        <begin position="49"/>
        <end position="72"/>
    </location>
</feature>
<dbReference type="EMBL" id="CAICTM010003701">
    <property type="protein sequence ID" value="CAB9531588.1"/>
    <property type="molecule type" value="Genomic_DNA"/>
</dbReference>